<keyword evidence="15" id="KW-1185">Reference proteome</keyword>
<dbReference type="Proteomes" id="UP000225972">
    <property type="component" value="Unassembled WGS sequence"/>
</dbReference>
<dbReference type="SMART" id="SM00387">
    <property type="entry name" value="HATPase_c"/>
    <property type="match status" value="1"/>
</dbReference>
<keyword evidence="11" id="KW-1133">Transmembrane helix</keyword>
<dbReference type="GO" id="GO:0000155">
    <property type="term" value="F:phosphorelay sensor kinase activity"/>
    <property type="evidence" value="ECO:0007669"/>
    <property type="project" value="InterPro"/>
</dbReference>
<dbReference type="SUPFAM" id="SSF47384">
    <property type="entry name" value="Homodimeric domain of signal transducing histidine kinase"/>
    <property type="match status" value="1"/>
</dbReference>
<dbReference type="InterPro" id="IPR004358">
    <property type="entry name" value="Sig_transdc_His_kin-like_C"/>
</dbReference>
<dbReference type="RefSeq" id="WP_099243385.1">
    <property type="nucleotide sequence ID" value="NZ_FXXP01000001.1"/>
</dbReference>
<dbReference type="Gene3D" id="1.10.287.130">
    <property type="match status" value="1"/>
</dbReference>
<dbReference type="PROSITE" id="PS50109">
    <property type="entry name" value="HIS_KIN"/>
    <property type="match status" value="1"/>
</dbReference>
<evidence type="ECO:0000259" key="12">
    <source>
        <dbReference type="PROSITE" id="PS50109"/>
    </source>
</evidence>
<organism evidence="14 15">
    <name type="scientific">Pelagimonas phthalicica</name>
    <dbReference type="NCBI Taxonomy" id="1037362"/>
    <lineage>
        <taxon>Bacteria</taxon>
        <taxon>Pseudomonadati</taxon>
        <taxon>Pseudomonadota</taxon>
        <taxon>Alphaproteobacteria</taxon>
        <taxon>Rhodobacterales</taxon>
        <taxon>Roseobacteraceae</taxon>
        <taxon>Pelagimonas</taxon>
    </lineage>
</organism>
<gene>
    <name evidence="14" type="primary">zraS_2</name>
    <name evidence="14" type="ORF">TRP8649_01310</name>
</gene>
<evidence type="ECO:0000256" key="3">
    <source>
        <dbReference type="ARBA" id="ARBA00012438"/>
    </source>
</evidence>
<feature type="domain" description="HAMP" evidence="13">
    <location>
        <begin position="280"/>
        <end position="332"/>
    </location>
</feature>
<dbReference type="PANTHER" id="PTHR44936:SF10">
    <property type="entry name" value="SENSOR PROTEIN RSTB"/>
    <property type="match status" value="1"/>
</dbReference>
<dbReference type="EC" id="2.7.13.3" evidence="3"/>
<accession>A0A238J968</accession>
<dbReference type="PROSITE" id="PS50885">
    <property type="entry name" value="HAMP"/>
    <property type="match status" value="1"/>
</dbReference>
<dbReference type="SUPFAM" id="SSF55874">
    <property type="entry name" value="ATPase domain of HSP90 chaperone/DNA topoisomerase II/histidine kinase"/>
    <property type="match status" value="1"/>
</dbReference>
<keyword evidence="8" id="KW-0418">Kinase</keyword>
<evidence type="ECO:0000259" key="13">
    <source>
        <dbReference type="PROSITE" id="PS50885"/>
    </source>
</evidence>
<feature type="transmembrane region" description="Helical" evidence="11">
    <location>
        <begin position="16"/>
        <end position="35"/>
    </location>
</feature>
<protein>
    <recommendedName>
        <fullName evidence="3">histidine kinase</fullName>
        <ecNumber evidence="3">2.7.13.3</ecNumber>
    </recommendedName>
</protein>
<dbReference type="CDD" id="cd00082">
    <property type="entry name" value="HisKA"/>
    <property type="match status" value="1"/>
</dbReference>
<feature type="compositionally biased region" description="Basic and acidic residues" evidence="10">
    <location>
        <begin position="557"/>
        <end position="567"/>
    </location>
</feature>
<evidence type="ECO:0000313" key="14">
    <source>
        <dbReference type="EMBL" id="SMX27208.1"/>
    </source>
</evidence>
<dbReference type="Pfam" id="PF02518">
    <property type="entry name" value="HATPase_c"/>
    <property type="match status" value="1"/>
</dbReference>
<dbReference type="SMART" id="SM00304">
    <property type="entry name" value="HAMP"/>
    <property type="match status" value="1"/>
</dbReference>
<dbReference type="Pfam" id="PF00672">
    <property type="entry name" value="HAMP"/>
    <property type="match status" value="1"/>
</dbReference>
<feature type="domain" description="Histidine kinase" evidence="12">
    <location>
        <begin position="349"/>
        <end position="554"/>
    </location>
</feature>
<feature type="transmembrane region" description="Helical" evidence="11">
    <location>
        <begin position="258"/>
        <end position="278"/>
    </location>
</feature>
<dbReference type="GO" id="GO:0005524">
    <property type="term" value="F:ATP binding"/>
    <property type="evidence" value="ECO:0007669"/>
    <property type="project" value="UniProtKB-KW"/>
</dbReference>
<dbReference type="CDD" id="cd06225">
    <property type="entry name" value="HAMP"/>
    <property type="match status" value="1"/>
</dbReference>
<keyword evidence="7" id="KW-0547">Nucleotide-binding</keyword>
<dbReference type="AlphaFoldDB" id="A0A238J968"/>
<proteinExistence type="predicted"/>
<dbReference type="SMART" id="SM00388">
    <property type="entry name" value="HisKA"/>
    <property type="match status" value="1"/>
</dbReference>
<keyword evidence="11" id="KW-0472">Membrane</keyword>
<sequence length="567" mass="62193">MIFGRDGRNGSVAKNYLFAALFAALLPLILISVLYDRYSAQLIDTISHSRAEGELEAVTSRMGSFLGGHLNRLENIVDLPETARFLGSGQPINEASDLLDFLLLEAESQDVYSIELLDPKGKVLAVVPSSDGFRGDVLPTTPIISFQNAEVVGPVLPADGYPGWFQFSLPVKVDHQILGYAVMRMRLASLTEQMQPLELEGIRTPQLVVFDRMKLKSTGAMATGETILQSSRAILPGWHLELVAQNDQLTSPRQTLRIVLLLLSALLAAVMVLLFLRLSHRLNTYLAPLKAGADAVSRGDFMTAVPETGPGELGSLAKAFNHMRRHLRDMINSRVESERRASLGNLAAGIAHEVRNPLATVVTALYGLKRQETKGDRIEMYDEIAEEIERVDQTIEEFLKYARPARPNVERVAVRDVFRSLHTLTAAKLMEHGVTLNLGGESRLEFEIDEAHLRQILLNLILNSIDALPQGGLISLTALRVGGDVQIRVEDNGTGMTEEVLAKVLRPFFTTRTRGSGLGLAVCAELVRSNGGRMDIESAEGKGTKVTLTFPRSAKRSGADDQDHPDH</sequence>
<feature type="region of interest" description="Disordered" evidence="10">
    <location>
        <begin position="537"/>
        <end position="567"/>
    </location>
</feature>
<evidence type="ECO:0000313" key="15">
    <source>
        <dbReference type="Proteomes" id="UP000225972"/>
    </source>
</evidence>
<evidence type="ECO:0000256" key="6">
    <source>
        <dbReference type="ARBA" id="ARBA00022679"/>
    </source>
</evidence>
<dbReference type="PANTHER" id="PTHR44936">
    <property type="entry name" value="SENSOR PROTEIN CREC"/>
    <property type="match status" value="1"/>
</dbReference>
<dbReference type="Gene3D" id="6.10.340.10">
    <property type="match status" value="1"/>
</dbReference>
<evidence type="ECO:0000256" key="5">
    <source>
        <dbReference type="ARBA" id="ARBA00022553"/>
    </source>
</evidence>
<reference evidence="15" key="1">
    <citation type="submission" date="2017-05" db="EMBL/GenBank/DDBJ databases">
        <authorList>
            <person name="Rodrigo-Torres L."/>
            <person name="Arahal R. D."/>
            <person name="Lucena T."/>
        </authorList>
    </citation>
    <scope>NUCLEOTIDE SEQUENCE [LARGE SCALE GENOMIC DNA]</scope>
    <source>
        <strain evidence="15">CECT 8649</strain>
    </source>
</reference>
<dbReference type="CDD" id="cd00075">
    <property type="entry name" value="HATPase"/>
    <property type="match status" value="1"/>
</dbReference>
<dbReference type="InterPro" id="IPR005467">
    <property type="entry name" value="His_kinase_dom"/>
</dbReference>
<dbReference type="EMBL" id="FXXP01000001">
    <property type="protein sequence ID" value="SMX27208.1"/>
    <property type="molecule type" value="Genomic_DNA"/>
</dbReference>
<dbReference type="InterPro" id="IPR050980">
    <property type="entry name" value="2C_sensor_his_kinase"/>
</dbReference>
<dbReference type="InterPro" id="IPR036097">
    <property type="entry name" value="HisK_dim/P_sf"/>
</dbReference>
<dbReference type="OrthoDB" id="7568856at2"/>
<keyword evidence="9" id="KW-0067">ATP-binding</keyword>
<keyword evidence="11" id="KW-0812">Transmembrane</keyword>
<evidence type="ECO:0000256" key="4">
    <source>
        <dbReference type="ARBA" id="ARBA00022475"/>
    </source>
</evidence>
<name>A0A238J968_9RHOB</name>
<dbReference type="Gene3D" id="3.30.565.10">
    <property type="entry name" value="Histidine kinase-like ATPase, C-terminal domain"/>
    <property type="match status" value="1"/>
</dbReference>
<evidence type="ECO:0000256" key="8">
    <source>
        <dbReference type="ARBA" id="ARBA00022777"/>
    </source>
</evidence>
<keyword evidence="4" id="KW-1003">Cell membrane</keyword>
<evidence type="ECO:0000256" key="11">
    <source>
        <dbReference type="SAM" id="Phobius"/>
    </source>
</evidence>
<evidence type="ECO:0000256" key="10">
    <source>
        <dbReference type="SAM" id="MobiDB-lite"/>
    </source>
</evidence>
<comment type="catalytic activity">
    <reaction evidence="1">
        <text>ATP + protein L-histidine = ADP + protein N-phospho-L-histidine.</text>
        <dbReference type="EC" id="2.7.13.3"/>
    </reaction>
</comment>
<keyword evidence="6 14" id="KW-0808">Transferase</keyword>
<dbReference type="GO" id="GO:0005886">
    <property type="term" value="C:plasma membrane"/>
    <property type="evidence" value="ECO:0007669"/>
    <property type="project" value="UniProtKB-SubCell"/>
</dbReference>
<evidence type="ECO:0000256" key="9">
    <source>
        <dbReference type="ARBA" id="ARBA00022840"/>
    </source>
</evidence>
<evidence type="ECO:0000256" key="1">
    <source>
        <dbReference type="ARBA" id="ARBA00000085"/>
    </source>
</evidence>
<keyword evidence="5" id="KW-0597">Phosphoprotein</keyword>
<dbReference type="PRINTS" id="PR00344">
    <property type="entry name" value="BCTRLSENSOR"/>
</dbReference>
<comment type="subcellular location">
    <subcellularLocation>
        <location evidence="2">Cell membrane</location>
        <topology evidence="2">Multi-pass membrane protein</topology>
    </subcellularLocation>
</comment>
<evidence type="ECO:0000256" key="7">
    <source>
        <dbReference type="ARBA" id="ARBA00022741"/>
    </source>
</evidence>
<dbReference type="InterPro" id="IPR003660">
    <property type="entry name" value="HAMP_dom"/>
</dbReference>
<dbReference type="Pfam" id="PF00512">
    <property type="entry name" value="HisKA"/>
    <property type="match status" value="1"/>
</dbReference>
<dbReference type="InterPro" id="IPR003661">
    <property type="entry name" value="HisK_dim/P_dom"/>
</dbReference>
<dbReference type="SUPFAM" id="SSF158472">
    <property type="entry name" value="HAMP domain-like"/>
    <property type="match status" value="1"/>
</dbReference>
<dbReference type="InterPro" id="IPR003594">
    <property type="entry name" value="HATPase_dom"/>
</dbReference>
<dbReference type="InterPro" id="IPR036890">
    <property type="entry name" value="HATPase_C_sf"/>
</dbReference>
<evidence type="ECO:0000256" key="2">
    <source>
        <dbReference type="ARBA" id="ARBA00004651"/>
    </source>
</evidence>